<dbReference type="Proteomes" id="UP001164250">
    <property type="component" value="Chromosome 6"/>
</dbReference>
<protein>
    <submittedName>
        <fullName evidence="1">Uncharacterized protein</fullName>
    </submittedName>
</protein>
<dbReference type="EMBL" id="CM047902">
    <property type="protein sequence ID" value="KAJ0094723.1"/>
    <property type="molecule type" value="Genomic_DNA"/>
</dbReference>
<gene>
    <name evidence="1" type="ORF">Patl1_15782</name>
</gene>
<comment type="caution">
    <text evidence="1">The sequence shown here is derived from an EMBL/GenBank/DDBJ whole genome shotgun (WGS) entry which is preliminary data.</text>
</comment>
<organism evidence="1 2">
    <name type="scientific">Pistacia atlantica</name>
    <dbReference type="NCBI Taxonomy" id="434234"/>
    <lineage>
        <taxon>Eukaryota</taxon>
        <taxon>Viridiplantae</taxon>
        <taxon>Streptophyta</taxon>
        <taxon>Embryophyta</taxon>
        <taxon>Tracheophyta</taxon>
        <taxon>Spermatophyta</taxon>
        <taxon>Magnoliopsida</taxon>
        <taxon>eudicotyledons</taxon>
        <taxon>Gunneridae</taxon>
        <taxon>Pentapetalae</taxon>
        <taxon>rosids</taxon>
        <taxon>malvids</taxon>
        <taxon>Sapindales</taxon>
        <taxon>Anacardiaceae</taxon>
        <taxon>Pistacia</taxon>
    </lineage>
</organism>
<keyword evidence="2" id="KW-1185">Reference proteome</keyword>
<name>A0ACC1B703_9ROSI</name>
<sequence length="97" mass="10895">MPIDLSFIHFLHIPEQTCIRDLRERVATGGDPTKLHEAPVEHNDQTFDQAHDEAMSSDGPLNHHGDPSSNIAAAYDIQKDLLDEIYEKAIEVSISFK</sequence>
<proteinExistence type="predicted"/>
<reference evidence="2" key="1">
    <citation type="journal article" date="2023" name="G3 (Bethesda)">
        <title>Genome assembly and association tests identify interacting loci associated with vigor, precocity, and sex in interspecific pistachio rootstocks.</title>
        <authorList>
            <person name="Palmer W."/>
            <person name="Jacygrad E."/>
            <person name="Sagayaradj S."/>
            <person name="Cavanaugh K."/>
            <person name="Han R."/>
            <person name="Bertier L."/>
            <person name="Beede B."/>
            <person name="Kafkas S."/>
            <person name="Golino D."/>
            <person name="Preece J."/>
            <person name="Michelmore R."/>
        </authorList>
    </citation>
    <scope>NUCLEOTIDE SEQUENCE [LARGE SCALE GENOMIC DNA]</scope>
</reference>
<evidence type="ECO:0000313" key="2">
    <source>
        <dbReference type="Proteomes" id="UP001164250"/>
    </source>
</evidence>
<evidence type="ECO:0000313" key="1">
    <source>
        <dbReference type="EMBL" id="KAJ0094723.1"/>
    </source>
</evidence>
<accession>A0ACC1B703</accession>